<feature type="transmembrane region" description="Helical" evidence="7">
    <location>
        <begin position="138"/>
        <end position="157"/>
    </location>
</feature>
<reference evidence="9 10" key="1">
    <citation type="submission" date="2021-03" db="EMBL/GenBank/DDBJ databases">
        <title>Genomic Encyclopedia of Type Strains, Phase IV (KMG-IV): sequencing the most valuable type-strain genomes for metagenomic binning, comparative biology and taxonomic classification.</title>
        <authorList>
            <person name="Goeker M."/>
        </authorList>
    </citation>
    <scope>NUCLEOTIDE SEQUENCE [LARGE SCALE GENOMIC DNA]</scope>
    <source>
        <strain evidence="9 10">DSM 25609</strain>
    </source>
</reference>
<feature type="transmembrane region" description="Helical" evidence="7">
    <location>
        <begin position="188"/>
        <end position="208"/>
    </location>
</feature>
<evidence type="ECO:0000256" key="6">
    <source>
        <dbReference type="ARBA" id="ARBA00023136"/>
    </source>
</evidence>
<organism evidence="9 10">
    <name type="scientific">Virgibacillus natechei</name>
    <dbReference type="NCBI Taxonomy" id="1216297"/>
    <lineage>
        <taxon>Bacteria</taxon>
        <taxon>Bacillati</taxon>
        <taxon>Bacillota</taxon>
        <taxon>Bacilli</taxon>
        <taxon>Bacillales</taxon>
        <taxon>Bacillaceae</taxon>
        <taxon>Virgibacillus</taxon>
    </lineage>
</organism>
<evidence type="ECO:0000259" key="8">
    <source>
        <dbReference type="PROSITE" id="PS50928"/>
    </source>
</evidence>
<comment type="caution">
    <text evidence="9">The sequence shown here is derived from an EMBL/GenBank/DDBJ whole genome shotgun (WGS) entry which is preliminary data.</text>
</comment>
<feature type="transmembrane region" description="Helical" evidence="7">
    <location>
        <begin position="12"/>
        <end position="33"/>
    </location>
</feature>
<evidence type="ECO:0000256" key="3">
    <source>
        <dbReference type="ARBA" id="ARBA00022475"/>
    </source>
</evidence>
<name>A0ABS4IK69_9BACI</name>
<dbReference type="Pfam" id="PF00528">
    <property type="entry name" value="BPD_transp_1"/>
    <property type="match status" value="1"/>
</dbReference>
<dbReference type="EMBL" id="JAGGKX010000024">
    <property type="protein sequence ID" value="MBP1971353.1"/>
    <property type="molecule type" value="Genomic_DNA"/>
</dbReference>
<keyword evidence="4 7" id="KW-0812">Transmembrane</keyword>
<dbReference type="PANTHER" id="PTHR43744">
    <property type="entry name" value="ABC TRANSPORTER PERMEASE PROTEIN MG189-RELATED-RELATED"/>
    <property type="match status" value="1"/>
</dbReference>
<dbReference type="RefSeq" id="WP_245301672.1">
    <property type="nucleotide sequence ID" value="NZ_CP110224.1"/>
</dbReference>
<dbReference type="SUPFAM" id="SSF161098">
    <property type="entry name" value="MetI-like"/>
    <property type="match status" value="1"/>
</dbReference>
<protein>
    <submittedName>
        <fullName evidence="9">Multiple sugar transport system permease protein</fullName>
    </submittedName>
</protein>
<evidence type="ECO:0000256" key="7">
    <source>
        <dbReference type="RuleBase" id="RU363032"/>
    </source>
</evidence>
<feature type="domain" description="ABC transmembrane type-1" evidence="8">
    <location>
        <begin position="73"/>
        <end position="264"/>
    </location>
</feature>
<keyword evidence="5 7" id="KW-1133">Transmembrane helix</keyword>
<accession>A0ABS4IK69</accession>
<dbReference type="Gene3D" id="1.10.3720.10">
    <property type="entry name" value="MetI-like"/>
    <property type="match status" value="1"/>
</dbReference>
<dbReference type="InterPro" id="IPR000515">
    <property type="entry name" value="MetI-like"/>
</dbReference>
<keyword evidence="2 7" id="KW-0813">Transport</keyword>
<evidence type="ECO:0000313" key="10">
    <source>
        <dbReference type="Proteomes" id="UP001519345"/>
    </source>
</evidence>
<sequence length="279" mass="31349">MGDHMKKNNITLRIIVYTILIAYSLLTLLPFGWSVLTSFKTTAEIAGGGTIFPETWSLGGYKTIFESQYPTWVLNSVIVSLVVTILNLIFNTMAGYAFARIQFKGRTLVYSAMLMLIMVPTQVTMIPSYIVISDLGLVNTHMSLVLTTMINIAYIFMMRQFFINFPRDVEEAAAVDGLSKIGTFFRIVIPNALPAIATQAIFVFMAIWNEFMKPLLFITSPDKYMLTQGLNALSKQFMNATAWDVIMAGAIFSIIPIFIIYIILNKYFIQSNDKTTGVK</sequence>
<keyword evidence="9" id="KW-0762">Sugar transport</keyword>
<evidence type="ECO:0000256" key="1">
    <source>
        <dbReference type="ARBA" id="ARBA00004651"/>
    </source>
</evidence>
<keyword evidence="10" id="KW-1185">Reference proteome</keyword>
<comment type="similarity">
    <text evidence="7">Belongs to the binding-protein-dependent transport system permease family.</text>
</comment>
<evidence type="ECO:0000256" key="2">
    <source>
        <dbReference type="ARBA" id="ARBA00022448"/>
    </source>
</evidence>
<dbReference type="Proteomes" id="UP001519345">
    <property type="component" value="Unassembled WGS sequence"/>
</dbReference>
<dbReference type="InterPro" id="IPR035906">
    <property type="entry name" value="MetI-like_sf"/>
</dbReference>
<dbReference type="PANTHER" id="PTHR43744:SF12">
    <property type="entry name" value="ABC TRANSPORTER PERMEASE PROTEIN MG189-RELATED"/>
    <property type="match status" value="1"/>
</dbReference>
<keyword evidence="3" id="KW-1003">Cell membrane</keyword>
<feature type="transmembrane region" description="Helical" evidence="7">
    <location>
        <begin position="108"/>
        <end position="132"/>
    </location>
</feature>
<feature type="transmembrane region" description="Helical" evidence="7">
    <location>
        <begin position="245"/>
        <end position="264"/>
    </location>
</feature>
<comment type="subcellular location">
    <subcellularLocation>
        <location evidence="1 7">Cell membrane</location>
        <topology evidence="1 7">Multi-pass membrane protein</topology>
    </subcellularLocation>
</comment>
<proteinExistence type="inferred from homology"/>
<dbReference type="CDD" id="cd06261">
    <property type="entry name" value="TM_PBP2"/>
    <property type="match status" value="1"/>
</dbReference>
<evidence type="ECO:0000313" key="9">
    <source>
        <dbReference type="EMBL" id="MBP1971353.1"/>
    </source>
</evidence>
<feature type="transmembrane region" description="Helical" evidence="7">
    <location>
        <begin position="72"/>
        <end position="96"/>
    </location>
</feature>
<evidence type="ECO:0000256" key="4">
    <source>
        <dbReference type="ARBA" id="ARBA00022692"/>
    </source>
</evidence>
<evidence type="ECO:0000256" key="5">
    <source>
        <dbReference type="ARBA" id="ARBA00022989"/>
    </source>
</evidence>
<dbReference type="PROSITE" id="PS50928">
    <property type="entry name" value="ABC_TM1"/>
    <property type="match status" value="1"/>
</dbReference>
<keyword evidence="6 7" id="KW-0472">Membrane</keyword>
<gene>
    <name evidence="9" type="ORF">J2Z83_003492</name>
</gene>